<evidence type="ECO:0000256" key="12">
    <source>
        <dbReference type="HAMAP-Rule" id="MF_01398"/>
    </source>
</evidence>
<comment type="function">
    <text evidence="10">Component of the F(0) channel, it forms part of the peripheral stalk, linking F(1) to F(0). The b'-subunit is a diverged and duplicated form of b found in plants and photosynthetic bacteria.</text>
</comment>
<feature type="signal peptide" evidence="14">
    <location>
        <begin position="1"/>
        <end position="18"/>
    </location>
</feature>
<proteinExistence type="inferred from homology"/>
<dbReference type="RefSeq" id="WP_277576424.1">
    <property type="nucleotide sequence ID" value="NZ_JANRMI010000001.1"/>
</dbReference>
<comment type="caution">
    <text evidence="15">The sequence shown here is derived from an EMBL/GenBank/DDBJ whole genome shotgun (WGS) entry which is preliminary data.</text>
</comment>
<comment type="subcellular location">
    <subcellularLocation>
        <location evidence="12">Cell membrane</location>
        <topology evidence="12">Single-pass membrane protein</topology>
    </subcellularLocation>
    <subcellularLocation>
        <location evidence="11">Endomembrane system</location>
        <topology evidence="11">Single-pass membrane protein</topology>
    </subcellularLocation>
</comment>
<keyword evidence="1 12" id="KW-0813">Transport</keyword>
<evidence type="ECO:0000313" key="16">
    <source>
        <dbReference type="Proteomes" id="UP001152321"/>
    </source>
</evidence>
<feature type="transmembrane region" description="Helical" evidence="12">
    <location>
        <begin position="36"/>
        <end position="53"/>
    </location>
</feature>
<keyword evidence="16" id="KW-1185">Reference proteome</keyword>
<dbReference type="HAMAP" id="MF_01398">
    <property type="entry name" value="ATP_synth_b_bprime"/>
    <property type="match status" value="1"/>
</dbReference>
<keyword evidence="14" id="KW-0732">Signal</keyword>
<dbReference type="InterPro" id="IPR002146">
    <property type="entry name" value="ATP_synth_b/b'su_bac/chlpt"/>
</dbReference>
<evidence type="ECO:0000256" key="14">
    <source>
        <dbReference type="SAM" id="SignalP"/>
    </source>
</evidence>
<gene>
    <name evidence="12" type="primary">atpF</name>
    <name evidence="15" type="ORF">NWE73_01125</name>
</gene>
<evidence type="ECO:0000256" key="7">
    <source>
        <dbReference type="ARBA" id="ARBA00023136"/>
    </source>
</evidence>
<keyword evidence="2 12" id="KW-0138">CF(0)</keyword>
<evidence type="ECO:0000256" key="10">
    <source>
        <dbReference type="ARBA" id="ARBA00025614"/>
    </source>
</evidence>
<evidence type="ECO:0000256" key="13">
    <source>
        <dbReference type="RuleBase" id="RU003848"/>
    </source>
</evidence>
<keyword evidence="4 12" id="KW-0375">Hydrogen ion transport</keyword>
<evidence type="ECO:0000256" key="2">
    <source>
        <dbReference type="ARBA" id="ARBA00022547"/>
    </source>
</evidence>
<sequence length="189" mass="20915">MKAFVNLLILLAPALALAAGAEHGGDHHAIEIPKAVIYQAINVAILVGGLIYFTKDGIVSFFAGRKTAYLEAAQKSAFAREQAEKEFVDIKNKLANLDNTRQEELGKAKAHADDLKKQIIEEAELVAKRIRDEAELTAKLEVQRAQKDLRLQLMNDSVEAARIVLTKDIGASDQQKLQKEFINNIEVVR</sequence>
<evidence type="ECO:0000256" key="5">
    <source>
        <dbReference type="ARBA" id="ARBA00022989"/>
    </source>
</evidence>
<feature type="chain" id="PRO_5045644673" description="ATP synthase subunit b" evidence="14">
    <location>
        <begin position="19"/>
        <end position="189"/>
    </location>
</feature>
<accession>A0ABT6DEJ3</accession>
<evidence type="ECO:0000256" key="8">
    <source>
        <dbReference type="ARBA" id="ARBA00023310"/>
    </source>
</evidence>
<evidence type="ECO:0000256" key="4">
    <source>
        <dbReference type="ARBA" id="ARBA00022781"/>
    </source>
</evidence>
<dbReference type="EMBL" id="JANRMI010000001">
    <property type="protein sequence ID" value="MDG0814944.1"/>
    <property type="molecule type" value="Genomic_DNA"/>
</dbReference>
<keyword evidence="12" id="KW-1003">Cell membrane</keyword>
<evidence type="ECO:0000256" key="11">
    <source>
        <dbReference type="ARBA" id="ARBA00037847"/>
    </source>
</evidence>
<name>A0ABT6DEJ3_9BACT</name>
<dbReference type="Proteomes" id="UP001152321">
    <property type="component" value="Unassembled WGS sequence"/>
</dbReference>
<dbReference type="Pfam" id="PF00430">
    <property type="entry name" value="ATP-synt_B"/>
    <property type="match status" value="1"/>
</dbReference>
<evidence type="ECO:0000256" key="9">
    <source>
        <dbReference type="ARBA" id="ARBA00025198"/>
    </source>
</evidence>
<protein>
    <recommendedName>
        <fullName evidence="12">ATP synthase subunit b</fullName>
    </recommendedName>
    <alternativeName>
        <fullName evidence="12">ATP synthase F(0) sector subunit b</fullName>
    </alternativeName>
    <alternativeName>
        <fullName evidence="12">ATPase subunit I</fullName>
    </alternativeName>
    <alternativeName>
        <fullName evidence="12">F-type ATPase subunit b</fullName>
        <shortName evidence="12">F-ATPase subunit b</shortName>
    </alternativeName>
</protein>
<comment type="function">
    <text evidence="9 12">F(1)F(0) ATP synthase produces ATP from ADP in the presence of a proton or sodium gradient. F-type ATPases consist of two structural domains, F(1) containing the extramembraneous catalytic core and F(0) containing the membrane proton channel, linked together by a central stalk and a peripheral stalk. During catalysis, ATP synthesis in the catalytic domain of F(1) is coupled via a rotary mechanism of the central stalk subunits to proton translocation.</text>
</comment>
<evidence type="ECO:0000256" key="3">
    <source>
        <dbReference type="ARBA" id="ARBA00022692"/>
    </source>
</evidence>
<organism evidence="15 16">
    <name type="scientific">Bdellovibrio svalbardensis</name>
    <dbReference type="NCBI Taxonomy" id="2972972"/>
    <lineage>
        <taxon>Bacteria</taxon>
        <taxon>Pseudomonadati</taxon>
        <taxon>Bdellovibrionota</taxon>
        <taxon>Bdellovibrionia</taxon>
        <taxon>Bdellovibrionales</taxon>
        <taxon>Pseudobdellovibrionaceae</taxon>
        <taxon>Bdellovibrio</taxon>
    </lineage>
</organism>
<evidence type="ECO:0000313" key="15">
    <source>
        <dbReference type="EMBL" id="MDG0814944.1"/>
    </source>
</evidence>
<reference evidence="15" key="1">
    <citation type="submission" date="2022-08" db="EMBL/GenBank/DDBJ databases">
        <title>Novel Bdellovibrio Species Isolated from Svalbard: Designation Bdellovibrio svalbardensis.</title>
        <authorList>
            <person name="Mitchell R.J."/>
            <person name="Choi S.Y."/>
        </authorList>
    </citation>
    <scope>NUCLEOTIDE SEQUENCE</scope>
    <source>
        <strain evidence="15">PAP01</strain>
    </source>
</reference>
<keyword evidence="8 12" id="KW-0066">ATP synthesis</keyword>
<keyword evidence="6 12" id="KW-0406">Ion transport</keyword>
<keyword evidence="3 12" id="KW-0812">Transmembrane</keyword>
<comment type="subunit">
    <text evidence="12">F-type ATPases have 2 components, F(1) - the catalytic core - and F(0) - the membrane proton channel. F(1) has five subunits: alpha(3), beta(3), gamma(1), delta(1), epsilon(1). F(0) has three main subunits: a(1), b(2) and c(10-14). The alpha and beta chains form an alternating ring which encloses part of the gamma chain. F(1) is attached to F(0) by a central stalk formed by the gamma and epsilon chains, while a peripheral stalk is formed by the delta and b chains.</text>
</comment>
<dbReference type="CDD" id="cd06503">
    <property type="entry name" value="ATP-synt_Fo_b"/>
    <property type="match status" value="1"/>
</dbReference>
<keyword evidence="5 12" id="KW-1133">Transmembrane helix</keyword>
<evidence type="ECO:0000256" key="1">
    <source>
        <dbReference type="ARBA" id="ARBA00022448"/>
    </source>
</evidence>
<keyword evidence="7 12" id="KW-0472">Membrane</keyword>
<comment type="similarity">
    <text evidence="12 13">Belongs to the ATPase B chain family.</text>
</comment>
<evidence type="ECO:0000256" key="6">
    <source>
        <dbReference type="ARBA" id="ARBA00023065"/>
    </source>
</evidence>